<dbReference type="AlphaFoldDB" id="A0A2I0VQM4"/>
<organism evidence="2 3">
    <name type="scientific">Dendrobium catenatum</name>
    <dbReference type="NCBI Taxonomy" id="906689"/>
    <lineage>
        <taxon>Eukaryota</taxon>
        <taxon>Viridiplantae</taxon>
        <taxon>Streptophyta</taxon>
        <taxon>Embryophyta</taxon>
        <taxon>Tracheophyta</taxon>
        <taxon>Spermatophyta</taxon>
        <taxon>Magnoliopsida</taxon>
        <taxon>Liliopsida</taxon>
        <taxon>Asparagales</taxon>
        <taxon>Orchidaceae</taxon>
        <taxon>Epidendroideae</taxon>
        <taxon>Malaxideae</taxon>
        <taxon>Dendrobiinae</taxon>
        <taxon>Dendrobium</taxon>
    </lineage>
</organism>
<accession>A0A2I0VQM4</accession>
<reference evidence="2 3" key="1">
    <citation type="journal article" date="2016" name="Sci. Rep.">
        <title>The Dendrobium catenatum Lindl. genome sequence provides insights into polysaccharide synthase, floral development and adaptive evolution.</title>
        <authorList>
            <person name="Zhang G.Q."/>
            <person name="Xu Q."/>
            <person name="Bian C."/>
            <person name="Tsai W.C."/>
            <person name="Yeh C.M."/>
            <person name="Liu K.W."/>
            <person name="Yoshida K."/>
            <person name="Zhang L.S."/>
            <person name="Chang S.B."/>
            <person name="Chen F."/>
            <person name="Shi Y."/>
            <person name="Su Y.Y."/>
            <person name="Zhang Y.Q."/>
            <person name="Chen L.J."/>
            <person name="Yin Y."/>
            <person name="Lin M."/>
            <person name="Huang H."/>
            <person name="Deng H."/>
            <person name="Wang Z.W."/>
            <person name="Zhu S.L."/>
            <person name="Zhao X."/>
            <person name="Deng C."/>
            <person name="Niu S.C."/>
            <person name="Huang J."/>
            <person name="Wang M."/>
            <person name="Liu G.H."/>
            <person name="Yang H.J."/>
            <person name="Xiao X.J."/>
            <person name="Hsiao Y.Y."/>
            <person name="Wu W.L."/>
            <person name="Chen Y.Y."/>
            <person name="Mitsuda N."/>
            <person name="Ohme-Takagi M."/>
            <person name="Luo Y.B."/>
            <person name="Van de Peer Y."/>
            <person name="Liu Z.J."/>
        </authorList>
    </citation>
    <scope>NUCLEOTIDE SEQUENCE [LARGE SCALE GENOMIC DNA]</scope>
    <source>
        <tissue evidence="2">The whole plant</tissue>
    </source>
</reference>
<evidence type="ECO:0000256" key="1">
    <source>
        <dbReference type="SAM" id="Phobius"/>
    </source>
</evidence>
<keyword evidence="3" id="KW-1185">Reference proteome</keyword>
<dbReference type="EMBL" id="KZ503318">
    <property type="protein sequence ID" value="PKU65708.1"/>
    <property type="molecule type" value="Genomic_DNA"/>
</dbReference>
<protein>
    <submittedName>
        <fullName evidence="2">Uncharacterized protein</fullName>
    </submittedName>
</protein>
<keyword evidence="1" id="KW-1133">Transmembrane helix</keyword>
<keyword evidence="1" id="KW-0472">Membrane</keyword>
<evidence type="ECO:0000313" key="3">
    <source>
        <dbReference type="Proteomes" id="UP000233837"/>
    </source>
</evidence>
<reference evidence="2 3" key="2">
    <citation type="journal article" date="2017" name="Nature">
        <title>The Apostasia genome and the evolution of orchids.</title>
        <authorList>
            <person name="Zhang G.Q."/>
            <person name="Liu K.W."/>
            <person name="Li Z."/>
            <person name="Lohaus R."/>
            <person name="Hsiao Y.Y."/>
            <person name="Niu S.C."/>
            <person name="Wang J.Y."/>
            <person name="Lin Y.C."/>
            <person name="Xu Q."/>
            <person name="Chen L.J."/>
            <person name="Yoshida K."/>
            <person name="Fujiwara S."/>
            <person name="Wang Z.W."/>
            <person name="Zhang Y.Q."/>
            <person name="Mitsuda N."/>
            <person name="Wang M."/>
            <person name="Liu G.H."/>
            <person name="Pecoraro L."/>
            <person name="Huang H.X."/>
            <person name="Xiao X.J."/>
            <person name="Lin M."/>
            <person name="Wu X.Y."/>
            <person name="Wu W.L."/>
            <person name="Chen Y.Y."/>
            <person name="Chang S.B."/>
            <person name="Sakamoto S."/>
            <person name="Ohme-Takagi M."/>
            <person name="Yagi M."/>
            <person name="Zeng S.J."/>
            <person name="Shen C.Y."/>
            <person name="Yeh C.M."/>
            <person name="Luo Y.B."/>
            <person name="Tsai W.C."/>
            <person name="Van de Peer Y."/>
            <person name="Liu Z.J."/>
        </authorList>
    </citation>
    <scope>NUCLEOTIDE SEQUENCE [LARGE SCALE GENOMIC DNA]</scope>
    <source>
        <tissue evidence="2">The whole plant</tissue>
    </source>
</reference>
<evidence type="ECO:0000313" key="2">
    <source>
        <dbReference type="EMBL" id="PKU65708.1"/>
    </source>
</evidence>
<gene>
    <name evidence="2" type="ORF">MA16_Dca009745</name>
</gene>
<dbReference type="Proteomes" id="UP000233837">
    <property type="component" value="Unassembled WGS sequence"/>
</dbReference>
<sequence>MGGGRGFLSLLASGLILVWIMDLLGFSAVRGGGARFCGEFCDGLRDDRLTIARGGLRGTIMVGGKRLSRGYKRMEPGSLRFGEQHPKFLQRGSLDSGEGGCIEVLPYEVRLVSEGGGRPGGVFSSDVTADRVRVAIDDLVPRVRWNRAPNWDREPISCFNSGECSGDIDLVRIRI</sequence>
<feature type="transmembrane region" description="Helical" evidence="1">
    <location>
        <begin position="6"/>
        <end position="26"/>
    </location>
</feature>
<keyword evidence="1" id="KW-0812">Transmembrane</keyword>
<name>A0A2I0VQM4_9ASPA</name>
<proteinExistence type="predicted"/>